<protein>
    <recommendedName>
        <fullName evidence="6">Thaumatin-like protein</fullName>
    </recommendedName>
</protein>
<dbReference type="Gramene" id="TraesLDM7A03G03897160.2">
    <property type="protein sequence ID" value="TraesLDM7A03G03897160.2"/>
    <property type="gene ID" value="TraesLDM7A03G03897160"/>
</dbReference>
<dbReference type="AlphaFoldDB" id="A0A3B6RI54"/>
<dbReference type="Gramene" id="TraesKAR7A01G0158170.1">
    <property type="protein sequence ID" value="cds.TraesKAR7A01G0158170.1"/>
    <property type="gene ID" value="TraesKAR7A01G0158170"/>
</dbReference>
<dbReference type="GeneID" id="123151499"/>
<dbReference type="InterPro" id="IPR001938">
    <property type="entry name" value="Thaumatin"/>
</dbReference>
<dbReference type="Gramene" id="TraesCS7A02G253800.2">
    <property type="protein sequence ID" value="TraesCS7A02G253800.2"/>
    <property type="gene ID" value="TraesCS7A02G253800"/>
</dbReference>
<dbReference type="PANTHER" id="PTHR31048">
    <property type="entry name" value="OS03G0233200 PROTEIN"/>
    <property type="match status" value="1"/>
</dbReference>
<name>A0A3B6RI54_WHEAT</name>
<sequence>MEAPRNRGAPCLLLVLLVLAAQWCSVSTASCSFTISNYCTHTIWPGTMAGAGTPQLPTTGFRLDPGQTVRIPAPAGWSGRIWARTGCNFSTDGSGAAAGAVACQTGDCGGGHMECGGTGGKPPATLFEITLGKGGPADQDFYDVSLVDGYNLPVVAVPRARQGSCNATGCAADLNLSCPKELQVAGGNGGGPVACQSACEAFTQDKYCCSGAYATPDTCSPTAYSSVFKSACPRAYSYAYDDGSSLFTCNAVDYTIAFCLPPAGLNMPADANNAPPADNNGAGSTYVPPPTGNSGAGSIYQPTPAGNSGVGSAYQPPPTDNNGVGSAYQTPPTGNNGIGSTYETPLASSNGVGSAFQPPLMGDDNGVRSAYQPGMTPSSASTRYGQLWFLIPAALVFFK</sequence>
<dbReference type="Proteomes" id="UP000019116">
    <property type="component" value="Chromosome 7A"/>
</dbReference>
<dbReference type="SMART" id="SM00205">
    <property type="entry name" value="THN"/>
    <property type="match status" value="1"/>
</dbReference>
<dbReference type="Gramene" id="TraesLDM7A03G03897160.1">
    <property type="protein sequence ID" value="TraesLDM7A03G03897160.1"/>
    <property type="gene ID" value="TraesLDM7A03G03897160"/>
</dbReference>
<keyword evidence="3" id="KW-0732">Signal</keyword>
<dbReference type="Gramene" id="TraesJAG7A03G03874760.1">
    <property type="protein sequence ID" value="TraesJAG7A03G03874760.1"/>
    <property type="gene ID" value="TraesJAG7A03G03874760"/>
</dbReference>
<dbReference type="RefSeq" id="XP_044427129.1">
    <property type="nucleotide sequence ID" value="XM_044571194.1"/>
</dbReference>
<dbReference type="Gramene" id="TraesSYM7A03G03844090.1">
    <property type="protein sequence ID" value="TraesSYM7A03G03844090.1"/>
    <property type="gene ID" value="TraesSYM7A03G03844090"/>
</dbReference>
<dbReference type="PROSITE" id="PS51367">
    <property type="entry name" value="THAUMATIN_2"/>
    <property type="match status" value="1"/>
</dbReference>
<dbReference type="Gene3D" id="2.60.110.10">
    <property type="entry name" value="Thaumatin"/>
    <property type="match status" value="1"/>
</dbReference>
<dbReference type="RefSeq" id="XP_044427130.1">
    <property type="nucleotide sequence ID" value="XM_044571195.1"/>
</dbReference>
<dbReference type="Gramene" id="TraesJUL7A03G03928310.1">
    <property type="protein sequence ID" value="TraesJUL7A03G03928310.1"/>
    <property type="gene ID" value="TraesJUL7A03G03928310"/>
</dbReference>
<dbReference type="Gramene" id="TraesCS7A03G0583500.2">
    <property type="protein sequence ID" value="TraesCS7A03G0583500.2.CDS"/>
    <property type="gene ID" value="TraesCS7A03G0583500"/>
</dbReference>
<dbReference type="SUPFAM" id="SSF49870">
    <property type="entry name" value="Osmotin, thaumatin-like protein"/>
    <property type="match status" value="1"/>
</dbReference>
<evidence type="ECO:0000256" key="2">
    <source>
        <dbReference type="SAM" id="MobiDB-lite"/>
    </source>
</evidence>
<organism evidence="4">
    <name type="scientific">Triticum aestivum</name>
    <name type="common">Wheat</name>
    <dbReference type="NCBI Taxonomy" id="4565"/>
    <lineage>
        <taxon>Eukaryota</taxon>
        <taxon>Viridiplantae</taxon>
        <taxon>Streptophyta</taxon>
        <taxon>Embryophyta</taxon>
        <taxon>Tracheophyta</taxon>
        <taxon>Spermatophyta</taxon>
        <taxon>Magnoliopsida</taxon>
        <taxon>Liliopsida</taxon>
        <taxon>Poales</taxon>
        <taxon>Poaceae</taxon>
        <taxon>BOP clade</taxon>
        <taxon>Pooideae</taxon>
        <taxon>Triticodae</taxon>
        <taxon>Triticeae</taxon>
        <taxon>Triticinae</taxon>
        <taxon>Triticum</taxon>
    </lineage>
</organism>
<feature type="compositionally biased region" description="Polar residues" evidence="2">
    <location>
        <begin position="320"/>
        <end position="352"/>
    </location>
</feature>
<feature type="signal peptide" evidence="3">
    <location>
        <begin position="1"/>
        <end position="28"/>
    </location>
</feature>
<accession>A0A3B6RI54</accession>
<feature type="compositionally biased region" description="Low complexity" evidence="2">
    <location>
        <begin position="271"/>
        <end position="283"/>
    </location>
</feature>
<evidence type="ECO:0008006" key="6">
    <source>
        <dbReference type="Google" id="ProtNLM"/>
    </source>
</evidence>
<dbReference type="Gramene" id="TraesPARA_EIv1.0_2283730.1">
    <property type="protein sequence ID" value="TraesPARA_EIv1.0_2283730.1.CDS"/>
    <property type="gene ID" value="TraesPARA_EIv1.0_2283730"/>
</dbReference>
<evidence type="ECO:0000256" key="3">
    <source>
        <dbReference type="SAM" id="SignalP"/>
    </source>
</evidence>
<reference evidence="4" key="1">
    <citation type="submission" date="2018-08" db="EMBL/GenBank/DDBJ databases">
        <authorList>
            <person name="Rossello M."/>
        </authorList>
    </citation>
    <scope>NUCLEOTIDE SEQUENCE [LARGE SCALE GENOMIC DNA]</scope>
    <source>
        <strain evidence="4">cv. Chinese Spring</strain>
    </source>
</reference>
<dbReference type="Gramene" id="TraesNOR7A03G03935650.1">
    <property type="protein sequence ID" value="TraesNOR7A03G03935650.1"/>
    <property type="gene ID" value="TraesNOR7A03G03935650"/>
</dbReference>
<dbReference type="FunFam" id="2.60.110.10:FF:000001">
    <property type="entry name" value="THAUMATIN-LIKE PROTEIN 1"/>
    <property type="match status" value="1"/>
</dbReference>
<dbReference type="Gramene" id="TraesMAC7A03G03893880.1">
    <property type="protein sequence ID" value="TraesMAC7A03G03893880.1"/>
    <property type="gene ID" value="TraesMAC7A03G03893880"/>
</dbReference>
<dbReference type="Gramene" id="TraesLAC7A03G03845510.1">
    <property type="protein sequence ID" value="TraesLAC7A03G03845510.1"/>
    <property type="gene ID" value="TraesLAC7A03G03845510"/>
</dbReference>
<dbReference type="Gramene" id="TraesPARA_EIv1.0_2283730.2">
    <property type="protein sequence ID" value="TraesPARA_EIv1.0_2283730.2.CDS"/>
    <property type="gene ID" value="TraesPARA_EIv1.0_2283730"/>
</dbReference>
<keyword evidence="5" id="KW-1185">Reference proteome</keyword>
<feature type="region of interest" description="Disordered" evidence="2">
    <location>
        <begin position="271"/>
        <end position="380"/>
    </location>
</feature>
<dbReference type="PRINTS" id="PR00347">
    <property type="entry name" value="THAUMATIN"/>
</dbReference>
<dbReference type="GO" id="GO:0006952">
    <property type="term" value="P:defense response"/>
    <property type="evidence" value="ECO:0000318"/>
    <property type="project" value="GO_Central"/>
</dbReference>
<feature type="chain" id="PRO_5043180034" description="Thaumatin-like protein" evidence="3">
    <location>
        <begin position="29"/>
        <end position="399"/>
    </location>
</feature>
<keyword evidence="1" id="KW-0611">Plant defense</keyword>
<evidence type="ECO:0000256" key="1">
    <source>
        <dbReference type="ARBA" id="ARBA00022821"/>
    </source>
</evidence>
<evidence type="ECO:0000313" key="4">
    <source>
        <dbReference type="EnsemblPlants" id="TraesCS7A02G253800.2"/>
    </source>
</evidence>
<gene>
    <name evidence="4" type="primary">LOC123151499</name>
</gene>
<dbReference type="EnsemblPlants" id="TraesCS7A02G253800.2">
    <property type="protein sequence ID" value="TraesCS7A02G253800.2"/>
    <property type="gene ID" value="TraesCS7A02G253800"/>
</dbReference>
<dbReference type="InterPro" id="IPR037176">
    <property type="entry name" value="Osmotin/thaumatin-like_sf"/>
</dbReference>
<dbReference type="CDD" id="cd09218">
    <property type="entry name" value="TLP-PA"/>
    <property type="match status" value="1"/>
</dbReference>
<dbReference type="Gramene" id="TraesSTA7A03G03888100.1">
    <property type="protein sequence ID" value="TraesSTA7A03G03888100.1"/>
    <property type="gene ID" value="TraesSTA7A03G03888100"/>
</dbReference>
<dbReference type="Pfam" id="PF00314">
    <property type="entry name" value="Thaumatin"/>
    <property type="match status" value="1"/>
</dbReference>
<dbReference type="PROSITE" id="PS51257">
    <property type="entry name" value="PROKAR_LIPOPROTEIN"/>
    <property type="match status" value="1"/>
</dbReference>
<dbReference type="Gramene" id="TraesARI7A03G03864410.1">
    <property type="protein sequence ID" value="TraesARI7A03G03864410.1"/>
    <property type="gene ID" value="TraesARI7A03G03864410"/>
</dbReference>
<proteinExistence type="predicted"/>
<dbReference type="OrthoDB" id="430315at2759"/>
<reference evidence="4" key="2">
    <citation type="submission" date="2018-10" db="UniProtKB">
        <authorList>
            <consortium name="EnsemblPlants"/>
        </authorList>
    </citation>
    <scope>IDENTIFICATION</scope>
</reference>
<dbReference type="RefSeq" id="XP_044427128.1">
    <property type="nucleotide sequence ID" value="XM_044571193.1"/>
</dbReference>
<dbReference type="SMR" id="A0A3B6RI54"/>
<dbReference type="STRING" id="4565.A0A3B6RI54"/>
<evidence type="ECO:0000313" key="5">
    <source>
        <dbReference type="Proteomes" id="UP000019116"/>
    </source>
</evidence>